<gene>
    <name evidence="8" type="ORF">GUITHDRAFT_139599</name>
</gene>
<evidence type="ECO:0000313" key="8">
    <source>
        <dbReference type="EMBL" id="EKX44671.1"/>
    </source>
</evidence>
<evidence type="ECO:0000256" key="5">
    <source>
        <dbReference type="SAM" id="MobiDB-lite"/>
    </source>
</evidence>
<evidence type="ECO:0000256" key="3">
    <source>
        <dbReference type="ARBA" id="ARBA00022833"/>
    </source>
</evidence>
<feature type="region of interest" description="Disordered" evidence="5">
    <location>
        <begin position="50"/>
        <end position="125"/>
    </location>
</feature>
<feature type="compositionally biased region" description="Polar residues" evidence="5">
    <location>
        <begin position="782"/>
        <end position="792"/>
    </location>
</feature>
<dbReference type="SUPFAM" id="SSF90209">
    <property type="entry name" value="Ran binding protein zinc finger-like"/>
    <property type="match status" value="1"/>
</dbReference>
<organism evidence="8">
    <name type="scientific">Guillardia theta (strain CCMP2712)</name>
    <name type="common">Cryptophyte</name>
    <dbReference type="NCBI Taxonomy" id="905079"/>
    <lineage>
        <taxon>Eukaryota</taxon>
        <taxon>Cryptophyceae</taxon>
        <taxon>Pyrenomonadales</taxon>
        <taxon>Geminigeraceae</taxon>
        <taxon>Guillardia</taxon>
    </lineage>
</organism>
<dbReference type="EnsemblProtists" id="EKX44671">
    <property type="protein sequence ID" value="EKX44671"/>
    <property type="gene ID" value="GUITHDRAFT_139599"/>
</dbReference>
<dbReference type="EMBL" id="JH993003">
    <property type="protein sequence ID" value="EKX44671.1"/>
    <property type="molecule type" value="Genomic_DNA"/>
</dbReference>
<evidence type="ECO:0000313" key="9">
    <source>
        <dbReference type="EnsemblProtists" id="EKX44671"/>
    </source>
</evidence>
<feature type="region of interest" description="Disordered" evidence="5">
    <location>
        <begin position="564"/>
        <end position="583"/>
    </location>
</feature>
<dbReference type="InterPro" id="IPR001876">
    <property type="entry name" value="Znf_RanBP2"/>
</dbReference>
<evidence type="ECO:0000256" key="1">
    <source>
        <dbReference type="ARBA" id="ARBA00022723"/>
    </source>
</evidence>
<protein>
    <recommendedName>
        <fullName evidence="7">RanBP2-type domain-containing protein</fullName>
    </recommendedName>
</protein>
<feature type="compositionally biased region" description="Low complexity" evidence="5">
    <location>
        <begin position="570"/>
        <end position="583"/>
    </location>
</feature>
<reference evidence="9" key="3">
    <citation type="submission" date="2015-06" db="UniProtKB">
        <authorList>
            <consortium name="EnsemblProtists"/>
        </authorList>
    </citation>
    <scope>IDENTIFICATION</scope>
</reference>
<proteinExistence type="predicted"/>
<dbReference type="Proteomes" id="UP000011087">
    <property type="component" value="Unassembled WGS sequence"/>
</dbReference>
<dbReference type="InterPro" id="IPR012340">
    <property type="entry name" value="NA-bd_OB-fold"/>
</dbReference>
<feature type="compositionally biased region" description="Basic residues" evidence="5">
    <location>
        <begin position="81"/>
        <end position="91"/>
    </location>
</feature>
<dbReference type="InterPro" id="IPR036443">
    <property type="entry name" value="Znf_RanBP2_sf"/>
</dbReference>
<dbReference type="Gene3D" id="2.40.50.140">
    <property type="entry name" value="Nucleic acid-binding proteins"/>
    <property type="match status" value="1"/>
</dbReference>
<dbReference type="KEGG" id="gtt:GUITHDRAFT_139599"/>
<feature type="compositionally biased region" description="Polar residues" evidence="5">
    <location>
        <begin position="189"/>
        <end position="202"/>
    </location>
</feature>
<feature type="region of interest" description="Disordered" evidence="5">
    <location>
        <begin position="753"/>
        <end position="792"/>
    </location>
</feature>
<name>L1J813_GUITC</name>
<evidence type="ECO:0000256" key="2">
    <source>
        <dbReference type="ARBA" id="ARBA00022771"/>
    </source>
</evidence>
<dbReference type="RefSeq" id="XP_005831651.1">
    <property type="nucleotide sequence ID" value="XM_005831594.1"/>
</dbReference>
<dbReference type="Gene3D" id="4.10.1060.10">
    <property type="entry name" value="Zinc finger, RanBP2-type"/>
    <property type="match status" value="1"/>
</dbReference>
<reference evidence="8 10" key="1">
    <citation type="journal article" date="2012" name="Nature">
        <title>Algal genomes reveal evolutionary mosaicism and the fate of nucleomorphs.</title>
        <authorList>
            <consortium name="DOE Joint Genome Institute"/>
            <person name="Curtis B.A."/>
            <person name="Tanifuji G."/>
            <person name="Burki F."/>
            <person name="Gruber A."/>
            <person name="Irimia M."/>
            <person name="Maruyama S."/>
            <person name="Arias M.C."/>
            <person name="Ball S.G."/>
            <person name="Gile G.H."/>
            <person name="Hirakawa Y."/>
            <person name="Hopkins J.F."/>
            <person name="Kuo A."/>
            <person name="Rensing S.A."/>
            <person name="Schmutz J."/>
            <person name="Symeonidi A."/>
            <person name="Elias M."/>
            <person name="Eveleigh R.J."/>
            <person name="Herman E.K."/>
            <person name="Klute M.J."/>
            <person name="Nakayama T."/>
            <person name="Obornik M."/>
            <person name="Reyes-Prieto A."/>
            <person name="Armbrust E.V."/>
            <person name="Aves S.J."/>
            <person name="Beiko R.G."/>
            <person name="Coutinho P."/>
            <person name="Dacks J.B."/>
            <person name="Durnford D.G."/>
            <person name="Fast N.M."/>
            <person name="Green B.R."/>
            <person name="Grisdale C.J."/>
            <person name="Hempel F."/>
            <person name="Henrissat B."/>
            <person name="Hoppner M.P."/>
            <person name="Ishida K."/>
            <person name="Kim E."/>
            <person name="Koreny L."/>
            <person name="Kroth P.G."/>
            <person name="Liu Y."/>
            <person name="Malik S.B."/>
            <person name="Maier U.G."/>
            <person name="McRose D."/>
            <person name="Mock T."/>
            <person name="Neilson J.A."/>
            <person name="Onodera N.T."/>
            <person name="Poole A.M."/>
            <person name="Pritham E.J."/>
            <person name="Richards T.A."/>
            <person name="Rocap G."/>
            <person name="Roy S.W."/>
            <person name="Sarai C."/>
            <person name="Schaack S."/>
            <person name="Shirato S."/>
            <person name="Slamovits C.H."/>
            <person name="Spencer D.F."/>
            <person name="Suzuki S."/>
            <person name="Worden A.Z."/>
            <person name="Zauner S."/>
            <person name="Barry K."/>
            <person name="Bell C."/>
            <person name="Bharti A.K."/>
            <person name="Crow J.A."/>
            <person name="Grimwood J."/>
            <person name="Kramer R."/>
            <person name="Lindquist E."/>
            <person name="Lucas S."/>
            <person name="Salamov A."/>
            <person name="McFadden G.I."/>
            <person name="Lane C.E."/>
            <person name="Keeling P.J."/>
            <person name="Gray M.W."/>
            <person name="Grigoriev I.V."/>
            <person name="Archibald J.M."/>
        </authorList>
    </citation>
    <scope>NUCLEOTIDE SEQUENCE</scope>
    <source>
        <strain evidence="8 10">CCMP2712</strain>
    </source>
</reference>
<dbReference type="PROSITE" id="PS51257">
    <property type="entry name" value="PROKAR_LIPOPROTEIN"/>
    <property type="match status" value="1"/>
</dbReference>
<keyword evidence="1" id="KW-0479">Metal-binding</keyword>
<dbReference type="PROSITE" id="PS50199">
    <property type="entry name" value="ZF_RANBP2_2"/>
    <property type="match status" value="1"/>
</dbReference>
<keyword evidence="10" id="KW-1185">Reference proteome</keyword>
<evidence type="ECO:0000259" key="7">
    <source>
        <dbReference type="PROSITE" id="PS50199"/>
    </source>
</evidence>
<keyword evidence="3" id="KW-0862">Zinc</keyword>
<dbReference type="PaxDb" id="55529-EKX44671"/>
<feature type="chain" id="PRO_5008770971" description="RanBP2-type domain-containing protein" evidence="6">
    <location>
        <begin position="19"/>
        <end position="792"/>
    </location>
</feature>
<feature type="domain" description="RanBP2-type" evidence="7">
    <location>
        <begin position="511"/>
        <end position="540"/>
    </location>
</feature>
<dbReference type="GeneID" id="17301384"/>
<feature type="region of interest" description="Disordered" evidence="5">
    <location>
        <begin position="412"/>
        <end position="455"/>
    </location>
</feature>
<dbReference type="SUPFAM" id="SSF50249">
    <property type="entry name" value="Nucleic acid-binding proteins"/>
    <property type="match status" value="1"/>
</dbReference>
<dbReference type="GO" id="GO:0008270">
    <property type="term" value="F:zinc ion binding"/>
    <property type="evidence" value="ECO:0007669"/>
    <property type="project" value="UniProtKB-KW"/>
</dbReference>
<dbReference type="AlphaFoldDB" id="L1J813"/>
<feature type="region of interest" description="Disordered" evidence="5">
    <location>
        <begin position="182"/>
        <end position="219"/>
    </location>
</feature>
<accession>L1J813</accession>
<feature type="signal peptide" evidence="6">
    <location>
        <begin position="1"/>
        <end position="18"/>
    </location>
</feature>
<evidence type="ECO:0000256" key="4">
    <source>
        <dbReference type="PROSITE-ProRule" id="PRU00322"/>
    </source>
</evidence>
<sequence length="792" mass="85112">MKLAGPFLVLLSFSACQTEVRDLVSSSHSTSHGSPQSFLIALHRASSSRLPPAMHGAHTGLTGPVRLRGGAHSSSGDASKRKLVKAKRKFPPRNPSENSMSDPYPSKSQVDSSTQDSKNPFASIFPPAQTNFPATSIFSAFSSAVKSPNSTVFPNPFAAVPSASTGAAAAAGAGVSGGGGDVLPTGSSIQPPNIFSSFSQNVPGARSDAPPVFGFQPPSSHNFGPPSFNVFGDNNQQKTSVFPDAGQQLQPVPVQHQQTAPGPSDCLVQADEEEKSPTPPSFPFAAGKPIFEINRPDLPSFSFKESTGGSIKFDSLPFFNASQSFRVISQEWSEGEFLGLAKGGTANFGFIRPKGTSGPNIFVHKSNIHDEVQTGDVVKYQLAPHEPLSSKSPVGDKNEMKNDKLQAVNVRRADGSQEDAAAEVQPASSLQGSFPFPAQSSLPAPTPTSNTNFFPFPEVSNSTHAASQLPFFDFLAKSGSKEQQEQTNTPQQEKTSTQEEEKTTTRQQEQPKNDWRCTTCLVMNKDSVMRCVCCEAENHRQLVLNPNPPRHNFSQHLFLCRERTLPSQPPSNSNSNSSSSSSSEISCIVTDLPRAVDFLMTVVGLTMMRHEEFAQSVEKAQELISIARPVEPSQPRDLTEILIFSTSALSRLVDFQVPYLETPSGVVARVPGAALNVKILPARSRQLTPHISAIIIPTNNMTVAAGAKEQRAKELLPLSCVQGPEACNMTMTIFESPEGLEVAAVDKDSVLKMSALDHSAGERERGEERRKGKRRGKPRDSPLSTSHQNGLS</sequence>
<evidence type="ECO:0000313" key="10">
    <source>
        <dbReference type="Proteomes" id="UP000011087"/>
    </source>
</evidence>
<feature type="compositionally biased region" description="Basic and acidic residues" evidence="5">
    <location>
        <begin position="496"/>
        <end position="511"/>
    </location>
</feature>
<reference evidence="10" key="2">
    <citation type="submission" date="2012-11" db="EMBL/GenBank/DDBJ databases">
        <authorList>
            <person name="Kuo A."/>
            <person name="Curtis B.A."/>
            <person name="Tanifuji G."/>
            <person name="Burki F."/>
            <person name="Gruber A."/>
            <person name="Irimia M."/>
            <person name="Maruyama S."/>
            <person name="Arias M.C."/>
            <person name="Ball S.G."/>
            <person name="Gile G.H."/>
            <person name="Hirakawa Y."/>
            <person name="Hopkins J.F."/>
            <person name="Rensing S.A."/>
            <person name="Schmutz J."/>
            <person name="Symeonidi A."/>
            <person name="Elias M."/>
            <person name="Eveleigh R.J."/>
            <person name="Herman E.K."/>
            <person name="Klute M.J."/>
            <person name="Nakayama T."/>
            <person name="Obornik M."/>
            <person name="Reyes-Prieto A."/>
            <person name="Armbrust E.V."/>
            <person name="Aves S.J."/>
            <person name="Beiko R.G."/>
            <person name="Coutinho P."/>
            <person name="Dacks J.B."/>
            <person name="Durnford D.G."/>
            <person name="Fast N.M."/>
            <person name="Green B.R."/>
            <person name="Grisdale C."/>
            <person name="Hempe F."/>
            <person name="Henrissat B."/>
            <person name="Hoppner M.P."/>
            <person name="Ishida K.-I."/>
            <person name="Kim E."/>
            <person name="Koreny L."/>
            <person name="Kroth P.G."/>
            <person name="Liu Y."/>
            <person name="Malik S.-B."/>
            <person name="Maier U.G."/>
            <person name="McRose D."/>
            <person name="Mock T."/>
            <person name="Neilson J.A."/>
            <person name="Onodera N.T."/>
            <person name="Poole A.M."/>
            <person name="Pritham E.J."/>
            <person name="Richards T.A."/>
            <person name="Rocap G."/>
            <person name="Roy S.W."/>
            <person name="Sarai C."/>
            <person name="Schaack S."/>
            <person name="Shirato S."/>
            <person name="Slamovits C.H."/>
            <person name="Spencer D.F."/>
            <person name="Suzuki S."/>
            <person name="Worden A.Z."/>
            <person name="Zauner S."/>
            <person name="Barry K."/>
            <person name="Bell C."/>
            <person name="Bharti A.K."/>
            <person name="Crow J.A."/>
            <person name="Grimwood J."/>
            <person name="Kramer R."/>
            <person name="Lindquist E."/>
            <person name="Lucas S."/>
            <person name="Salamov A."/>
            <person name="McFadden G.I."/>
            <person name="Lane C.E."/>
            <person name="Keeling P.J."/>
            <person name="Gray M.W."/>
            <person name="Grigoriev I.V."/>
            <person name="Archibald J.M."/>
        </authorList>
    </citation>
    <scope>NUCLEOTIDE SEQUENCE</scope>
    <source>
        <strain evidence="10">CCMP2712</strain>
    </source>
</reference>
<feature type="region of interest" description="Disordered" evidence="5">
    <location>
        <begin position="479"/>
        <end position="511"/>
    </location>
</feature>
<keyword evidence="2 4" id="KW-0863">Zinc-finger</keyword>
<dbReference type="PROSITE" id="PS01358">
    <property type="entry name" value="ZF_RANBP2_1"/>
    <property type="match status" value="1"/>
</dbReference>
<evidence type="ECO:0000256" key="6">
    <source>
        <dbReference type="SAM" id="SignalP"/>
    </source>
</evidence>
<dbReference type="HOGENOM" id="CLU_354691_0_0_1"/>
<feature type="compositionally biased region" description="Polar residues" evidence="5">
    <location>
        <begin position="95"/>
        <end position="120"/>
    </location>
</feature>
<keyword evidence="6" id="KW-0732">Signal</keyword>
<feature type="compositionally biased region" description="Polar residues" evidence="5">
    <location>
        <begin position="426"/>
        <end position="455"/>
    </location>
</feature>
<feature type="compositionally biased region" description="Low complexity" evidence="5">
    <location>
        <begin position="485"/>
        <end position="495"/>
    </location>
</feature>
<dbReference type="SMART" id="SM00547">
    <property type="entry name" value="ZnF_RBZ"/>
    <property type="match status" value="1"/>
</dbReference>
<feature type="compositionally biased region" description="Basic and acidic residues" evidence="5">
    <location>
        <begin position="759"/>
        <end position="770"/>
    </location>
</feature>